<keyword evidence="2" id="KW-1185">Reference proteome</keyword>
<dbReference type="Proteomes" id="UP001292094">
    <property type="component" value="Unassembled WGS sequence"/>
</dbReference>
<reference evidence="1" key="1">
    <citation type="submission" date="2023-11" db="EMBL/GenBank/DDBJ databases">
        <title>Genome assemblies of two species of porcelain crab, Petrolisthes cinctipes and Petrolisthes manimaculis (Anomura: Porcellanidae).</title>
        <authorList>
            <person name="Angst P."/>
        </authorList>
    </citation>
    <scope>NUCLEOTIDE SEQUENCE</scope>
    <source>
        <strain evidence="1">PB745_02</strain>
        <tissue evidence="1">Gill</tissue>
    </source>
</reference>
<sequence length="84" mass="9468">MNRTWDCSTRINSAWLRMALVGCAVFITAGINSGSASRCKHCSCIICLTWSGEIGMELQYPVRRVKYSSLYLLPFSIHKQFTTS</sequence>
<evidence type="ECO:0000313" key="1">
    <source>
        <dbReference type="EMBL" id="KAK4307041.1"/>
    </source>
</evidence>
<dbReference type="AlphaFoldDB" id="A0AAE1U3H9"/>
<name>A0AAE1U3H9_9EUCA</name>
<protein>
    <submittedName>
        <fullName evidence="1">Uncharacterized protein</fullName>
    </submittedName>
</protein>
<comment type="caution">
    <text evidence="1">The sequence shown here is derived from an EMBL/GenBank/DDBJ whole genome shotgun (WGS) entry which is preliminary data.</text>
</comment>
<gene>
    <name evidence="1" type="ORF">Pmani_021171</name>
</gene>
<proteinExistence type="predicted"/>
<accession>A0AAE1U3H9</accession>
<organism evidence="1 2">
    <name type="scientific">Petrolisthes manimaculis</name>
    <dbReference type="NCBI Taxonomy" id="1843537"/>
    <lineage>
        <taxon>Eukaryota</taxon>
        <taxon>Metazoa</taxon>
        <taxon>Ecdysozoa</taxon>
        <taxon>Arthropoda</taxon>
        <taxon>Crustacea</taxon>
        <taxon>Multicrustacea</taxon>
        <taxon>Malacostraca</taxon>
        <taxon>Eumalacostraca</taxon>
        <taxon>Eucarida</taxon>
        <taxon>Decapoda</taxon>
        <taxon>Pleocyemata</taxon>
        <taxon>Anomura</taxon>
        <taxon>Galatheoidea</taxon>
        <taxon>Porcellanidae</taxon>
        <taxon>Petrolisthes</taxon>
    </lineage>
</organism>
<evidence type="ECO:0000313" key="2">
    <source>
        <dbReference type="Proteomes" id="UP001292094"/>
    </source>
</evidence>
<dbReference type="EMBL" id="JAWZYT010002043">
    <property type="protein sequence ID" value="KAK4307041.1"/>
    <property type="molecule type" value="Genomic_DNA"/>
</dbReference>